<dbReference type="RefSeq" id="WP_268924482.1">
    <property type="nucleotide sequence ID" value="NZ_JAPTGB010000005.1"/>
</dbReference>
<keyword evidence="3" id="KW-1185">Reference proteome</keyword>
<feature type="domain" description="TfoX C-terminal" evidence="1">
    <location>
        <begin position="3"/>
        <end position="77"/>
    </location>
</feature>
<comment type="caution">
    <text evidence="2">The sequence shown here is derived from an EMBL/GenBank/DDBJ whole genome shotgun (WGS) entry which is preliminary data.</text>
</comment>
<dbReference type="PANTHER" id="PTHR36121">
    <property type="entry name" value="PROTEIN SXY"/>
    <property type="match status" value="1"/>
</dbReference>
<dbReference type="EMBL" id="JAPTGB010000005">
    <property type="protein sequence ID" value="MCZ0860262.1"/>
    <property type="molecule type" value="Genomic_DNA"/>
</dbReference>
<sequence>MGELTDLPNIGKVVEVQLNAVGITTAADLRSTGSREAWLLIRSIDDSACLHLLYALEGAIRHIPKRDLPPEIKDGLRLFYREITATPCRREK</sequence>
<name>A0ABT4IG77_9EURY</name>
<dbReference type="Pfam" id="PF04994">
    <property type="entry name" value="TfoX_C"/>
    <property type="match status" value="1"/>
</dbReference>
<proteinExistence type="predicted"/>
<protein>
    <submittedName>
        <fullName evidence="2">TfoX/Sxy family protein</fullName>
    </submittedName>
</protein>
<dbReference type="InterPro" id="IPR007077">
    <property type="entry name" value="TfoX_C"/>
</dbReference>
<dbReference type="PANTHER" id="PTHR36121:SF1">
    <property type="entry name" value="PROTEIN SXY"/>
    <property type="match status" value="1"/>
</dbReference>
<dbReference type="Gene3D" id="1.10.150.20">
    <property type="entry name" value="5' to 3' exonuclease, C-terminal subdomain"/>
    <property type="match status" value="1"/>
</dbReference>
<evidence type="ECO:0000313" key="2">
    <source>
        <dbReference type="EMBL" id="MCZ0860262.1"/>
    </source>
</evidence>
<gene>
    <name evidence="2" type="ORF">O0S10_03320</name>
</gene>
<dbReference type="Proteomes" id="UP001141422">
    <property type="component" value="Unassembled WGS sequence"/>
</dbReference>
<accession>A0ABT4IG77</accession>
<evidence type="ECO:0000313" key="3">
    <source>
        <dbReference type="Proteomes" id="UP001141422"/>
    </source>
</evidence>
<evidence type="ECO:0000259" key="1">
    <source>
        <dbReference type="Pfam" id="PF04994"/>
    </source>
</evidence>
<dbReference type="InterPro" id="IPR047525">
    <property type="entry name" value="TfoX-like"/>
</dbReference>
<organism evidence="2 3">
    <name type="scientific">Methanocorpusculum petauri</name>
    <dbReference type="NCBI Taxonomy" id="3002863"/>
    <lineage>
        <taxon>Archaea</taxon>
        <taxon>Methanobacteriati</taxon>
        <taxon>Methanobacteriota</taxon>
        <taxon>Stenosarchaea group</taxon>
        <taxon>Methanomicrobia</taxon>
        <taxon>Methanomicrobiales</taxon>
        <taxon>Methanocorpusculaceae</taxon>
        <taxon>Methanocorpusculum</taxon>
    </lineage>
</organism>
<reference evidence="2" key="1">
    <citation type="submission" date="2022-12" db="EMBL/GenBank/DDBJ databases">
        <title>Isolation and characterisation of novel Methanocorpusculum spp. from native Australian herbivores indicates the genus is ancestrally host-associated.</title>
        <authorList>
            <person name="Volmer J.G."/>
            <person name="Soo R.M."/>
            <person name="Evans P.N."/>
            <person name="Hoedt E.C."/>
            <person name="Astorga Alsina A.L."/>
            <person name="Woodcroft B.J."/>
            <person name="Tyson G.W."/>
            <person name="Hugenholtz P."/>
            <person name="Morrison M."/>
        </authorList>
    </citation>
    <scope>NUCLEOTIDE SEQUENCE</scope>
    <source>
        <strain evidence="2">MG</strain>
    </source>
</reference>